<dbReference type="EMBL" id="BGZK01002265">
    <property type="protein sequence ID" value="GBP92338.1"/>
    <property type="molecule type" value="Genomic_DNA"/>
</dbReference>
<evidence type="ECO:0000313" key="1">
    <source>
        <dbReference type="EMBL" id="GBP92338.1"/>
    </source>
</evidence>
<reference evidence="1 2" key="1">
    <citation type="journal article" date="2019" name="Commun. Biol.">
        <title>The bagworm genome reveals a unique fibroin gene that provides high tensile strength.</title>
        <authorList>
            <person name="Kono N."/>
            <person name="Nakamura H."/>
            <person name="Ohtoshi R."/>
            <person name="Tomita M."/>
            <person name="Numata K."/>
            <person name="Arakawa K."/>
        </authorList>
    </citation>
    <scope>NUCLEOTIDE SEQUENCE [LARGE SCALE GENOMIC DNA]</scope>
</reference>
<dbReference type="AlphaFoldDB" id="A0A4C1ZX90"/>
<comment type="caution">
    <text evidence="1">The sequence shown here is derived from an EMBL/GenBank/DDBJ whole genome shotgun (WGS) entry which is preliminary data.</text>
</comment>
<dbReference type="Proteomes" id="UP000299102">
    <property type="component" value="Unassembled WGS sequence"/>
</dbReference>
<gene>
    <name evidence="1" type="ORF">EVAR_63361_1</name>
</gene>
<sequence length="136" mass="14459">MRVGKSSLLDIKTAPASRCGRRLSPGAAGAPQSLLVLLIPHRSFVILTQEVITAINPRTAAPAIIVSTCDVVISNYIGYLIFNRIKKEADSGGYRPAAATMRPPLSAAIIDSPKDAAVIVKASGQPPKLNFNRIRL</sequence>
<accession>A0A4C1ZX90</accession>
<evidence type="ECO:0000313" key="2">
    <source>
        <dbReference type="Proteomes" id="UP000299102"/>
    </source>
</evidence>
<keyword evidence="2" id="KW-1185">Reference proteome</keyword>
<proteinExistence type="predicted"/>
<organism evidence="1 2">
    <name type="scientific">Eumeta variegata</name>
    <name type="common">Bagworm moth</name>
    <name type="synonym">Eumeta japonica</name>
    <dbReference type="NCBI Taxonomy" id="151549"/>
    <lineage>
        <taxon>Eukaryota</taxon>
        <taxon>Metazoa</taxon>
        <taxon>Ecdysozoa</taxon>
        <taxon>Arthropoda</taxon>
        <taxon>Hexapoda</taxon>
        <taxon>Insecta</taxon>
        <taxon>Pterygota</taxon>
        <taxon>Neoptera</taxon>
        <taxon>Endopterygota</taxon>
        <taxon>Lepidoptera</taxon>
        <taxon>Glossata</taxon>
        <taxon>Ditrysia</taxon>
        <taxon>Tineoidea</taxon>
        <taxon>Psychidae</taxon>
        <taxon>Oiketicinae</taxon>
        <taxon>Eumeta</taxon>
    </lineage>
</organism>
<name>A0A4C1ZX90_EUMVA</name>
<protein>
    <submittedName>
        <fullName evidence="1">Uncharacterized protein</fullName>
    </submittedName>
</protein>